<dbReference type="EMBL" id="VPFL01000001">
    <property type="protein sequence ID" value="TXF13548.1"/>
    <property type="molecule type" value="Genomic_DNA"/>
</dbReference>
<accession>A0A5C7F193</accession>
<dbReference type="OrthoDB" id="9973288at2"/>
<organism evidence="2 3">
    <name type="scientific">Pelomicrobium methylotrophicum</name>
    <dbReference type="NCBI Taxonomy" id="2602750"/>
    <lineage>
        <taxon>Bacteria</taxon>
        <taxon>Pseudomonadati</taxon>
        <taxon>Pseudomonadota</taxon>
        <taxon>Hydrogenophilia</taxon>
        <taxon>Hydrogenophilia incertae sedis</taxon>
        <taxon>Pelomicrobium</taxon>
    </lineage>
</organism>
<dbReference type="InParanoid" id="A0A5C7F193"/>
<proteinExistence type="predicted"/>
<name>A0A5C7F193_9PROT</name>
<gene>
    <name evidence="2" type="ORF">FR698_00005</name>
</gene>
<keyword evidence="3" id="KW-1185">Reference proteome</keyword>
<feature type="compositionally biased region" description="Basic and acidic residues" evidence="1">
    <location>
        <begin position="179"/>
        <end position="188"/>
    </location>
</feature>
<dbReference type="Proteomes" id="UP000321201">
    <property type="component" value="Unassembled WGS sequence"/>
</dbReference>
<evidence type="ECO:0000256" key="1">
    <source>
        <dbReference type="SAM" id="MobiDB-lite"/>
    </source>
</evidence>
<comment type="caution">
    <text evidence="2">The sequence shown here is derived from an EMBL/GenBank/DDBJ whole genome shotgun (WGS) entry which is preliminary data.</text>
</comment>
<protein>
    <submittedName>
        <fullName evidence="2">Uncharacterized protein</fullName>
    </submittedName>
</protein>
<evidence type="ECO:0000313" key="3">
    <source>
        <dbReference type="Proteomes" id="UP000321201"/>
    </source>
</evidence>
<sequence length="400" mass="42877">MDAVKDSMRDPEAEAREKAERERKLAEQMQKQIDEIEKMPNLRPIDRERLVLKLKQTWRASKEMQALVERAEAQQKAERDKVLTLGGIAGAVGRAALSTPGMAVAQADLMVKNPLWRAQQRLNNEAVFRQADAQVAAGIPQARARLALAQADVLQKTGIQQAGTEVVVKAAEGVARQGVRKEDTERVADAAGQVSAEARDAASATAQETGAVPGATQHEAASDQPAQAPEDAFSPDLGRKLYVEFVGSPKETQRLRELLAGRGHTIVAGKEEADVIYLIEGEYTIPETKQYGGVTVGVGELLENPAKTITPPENKLMGSIGAGISKFFLAAAAAQGQPVPADAMPKEGVFPQEVLLVIARQPKDGKETRASVVEKAESATIEAVKLSKGAKEDLYKALGI</sequence>
<feature type="region of interest" description="Disordered" evidence="1">
    <location>
        <begin position="174"/>
        <end position="234"/>
    </location>
</feature>
<evidence type="ECO:0000313" key="2">
    <source>
        <dbReference type="EMBL" id="TXF13548.1"/>
    </source>
</evidence>
<reference evidence="2 3" key="1">
    <citation type="submission" date="2019-08" db="EMBL/GenBank/DDBJ databases">
        <title>Pelomicrobium methylotrophicum gen. nov., sp. nov. a moderately thermophilic, facultatively anaerobic, lithoautotrophic and methylotrophic bacterium isolated from a terrestrial mud volcano.</title>
        <authorList>
            <person name="Slobodkina G.B."/>
            <person name="Merkel A.Y."/>
            <person name="Slobodkin A.I."/>
        </authorList>
    </citation>
    <scope>NUCLEOTIDE SEQUENCE [LARGE SCALE GENOMIC DNA]</scope>
    <source>
        <strain evidence="2 3">SM250</strain>
    </source>
</reference>
<dbReference type="AlphaFoldDB" id="A0A5C7F193"/>
<feature type="region of interest" description="Disordered" evidence="1">
    <location>
        <begin position="1"/>
        <end position="26"/>
    </location>
</feature>
<dbReference type="RefSeq" id="WP_147798134.1">
    <property type="nucleotide sequence ID" value="NZ_VPFL01000001.1"/>
</dbReference>